<comment type="caution">
    <text evidence="1">The sequence shown here is derived from an EMBL/GenBank/DDBJ whole genome shotgun (WGS) entry which is preliminary data.</text>
</comment>
<accession>A0ABQ9JZE0</accession>
<keyword evidence="2" id="KW-1185">Reference proteome</keyword>
<dbReference type="EMBL" id="JAPWTJ010000065">
    <property type="protein sequence ID" value="KAJ8983703.1"/>
    <property type="molecule type" value="Genomic_DNA"/>
</dbReference>
<evidence type="ECO:0000313" key="1">
    <source>
        <dbReference type="EMBL" id="KAJ8983703.1"/>
    </source>
</evidence>
<dbReference type="Proteomes" id="UP001162164">
    <property type="component" value="Unassembled WGS sequence"/>
</dbReference>
<name>A0ABQ9JZE0_9CUCU</name>
<proteinExistence type="predicted"/>
<protein>
    <submittedName>
        <fullName evidence="1">Uncharacterized protein</fullName>
    </submittedName>
</protein>
<organism evidence="1 2">
    <name type="scientific">Molorchus minor</name>
    <dbReference type="NCBI Taxonomy" id="1323400"/>
    <lineage>
        <taxon>Eukaryota</taxon>
        <taxon>Metazoa</taxon>
        <taxon>Ecdysozoa</taxon>
        <taxon>Arthropoda</taxon>
        <taxon>Hexapoda</taxon>
        <taxon>Insecta</taxon>
        <taxon>Pterygota</taxon>
        <taxon>Neoptera</taxon>
        <taxon>Endopterygota</taxon>
        <taxon>Coleoptera</taxon>
        <taxon>Polyphaga</taxon>
        <taxon>Cucujiformia</taxon>
        <taxon>Chrysomeloidea</taxon>
        <taxon>Cerambycidae</taxon>
        <taxon>Lamiinae</taxon>
        <taxon>Monochamini</taxon>
        <taxon>Molorchus</taxon>
    </lineage>
</organism>
<reference evidence="1" key="1">
    <citation type="journal article" date="2023" name="Insect Mol. Biol.">
        <title>Genome sequencing provides insights into the evolution of gene families encoding plant cell wall-degrading enzymes in longhorned beetles.</title>
        <authorList>
            <person name="Shin N.R."/>
            <person name="Okamura Y."/>
            <person name="Kirsch R."/>
            <person name="Pauchet Y."/>
        </authorList>
    </citation>
    <scope>NUCLEOTIDE SEQUENCE</scope>
    <source>
        <strain evidence="1">MMC_N1</strain>
    </source>
</reference>
<gene>
    <name evidence="1" type="ORF">NQ317_009138</name>
</gene>
<sequence>MALKSTCLPTRVFHKCQCLNAKYVNIIPNAKTFLNTTRWSTGIFQEYKCLNVNLCCGKPQGNDYDWTCGDILEAQKLTGLNHHGLCYLWIVCGLSDYLRQVCNNL</sequence>
<evidence type="ECO:0000313" key="2">
    <source>
        <dbReference type="Proteomes" id="UP001162164"/>
    </source>
</evidence>